<dbReference type="EMBL" id="MU806202">
    <property type="protein sequence ID" value="KAJ3838097.1"/>
    <property type="molecule type" value="Genomic_DNA"/>
</dbReference>
<evidence type="ECO:0000313" key="7">
    <source>
        <dbReference type="EMBL" id="KAJ3838097.1"/>
    </source>
</evidence>
<comment type="caution">
    <text evidence="7">The sequence shown here is derived from an EMBL/GenBank/DDBJ whole genome shotgun (WGS) entry which is preliminary data.</text>
</comment>
<evidence type="ECO:0000256" key="5">
    <source>
        <dbReference type="ARBA" id="ARBA00034808"/>
    </source>
</evidence>
<sequence length="160" mass="18303">RHIPYHLGTATLPPSEAKLLKEHLNMGTECVELYLDTDCKNIFHCIQKMRHLINSYHDLVPLILPHSSSNKFIVFFNSRRAAQEGAQFLCSHLPKDQIELVKRIHSGMSNEFHHDEVHALKIGNWLGTCATDAVGMGIDIPDIRIVVRYSVPTFLNSWYQ</sequence>
<gene>
    <name evidence="7" type="ORF">F5878DRAFT_500487</name>
</gene>
<organism evidence="7 8">
    <name type="scientific">Lentinula raphanica</name>
    <dbReference type="NCBI Taxonomy" id="153919"/>
    <lineage>
        <taxon>Eukaryota</taxon>
        <taxon>Fungi</taxon>
        <taxon>Dikarya</taxon>
        <taxon>Basidiomycota</taxon>
        <taxon>Agaricomycotina</taxon>
        <taxon>Agaricomycetes</taxon>
        <taxon>Agaricomycetidae</taxon>
        <taxon>Agaricales</taxon>
        <taxon>Marasmiineae</taxon>
        <taxon>Omphalotaceae</taxon>
        <taxon>Lentinula</taxon>
    </lineage>
</organism>
<name>A0AA38UH68_9AGAR</name>
<reference evidence="7" key="1">
    <citation type="submission" date="2022-08" db="EMBL/GenBank/DDBJ databases">
        <authorList>
            <consortium name="DOE Joint Genome Institute"/>
            <person name="Min B."/>
            <person name="Riley R."/>
            <person name="Sierra-Patev S."/>
            <person name="Naranjo-Ortiz M."/>
            <person name="Looney B."/>
            <person name="Konkel Z."/>
            <person name="Slot J.C."/>
            <person name="Sakamoto Y."/>
            <person name="Steenwyk J.L."/>
            <person name="Rokas A."/>
            <person name="Carro J."/>
            <person name="Camarero S."/>
            <person name="Ferreira P."/>
            <person name="Molpeceres G."/>
            <person name="Ruiz-Duenas F.J."/>
            <person name="Serrano A."/>
            <person name="Henrissat B."/>
            <person name="Drula E."/>
            <person name="Hughes K.W."/>
            <person name="Mata J.L."/>
            <person name="Ishikawa N.K."/>
            <person name="Vargas-Isla R."/>
            <person name="Ushijima S."/>
            <person name="Smith C.A."/>
            <person name="Ahrendt S."/>
            <person name="Andreopoulos W."/>
            <person name="He G."/>
            <person name="Labutti K."/>
            <person name="Lipzen A."/>
            <person name="Ng V."/>
            <person name="Sandor L."/>
            <person name="Barry K."/>
            <person name="Martinez A.T."/>
            <person name="Xiao Y."/>
            <person name="Gibbons J.G."/>
            <person name="Terashima K."/>
            <person name="Hibbett D.S."/>
            <person name="Grigoriev I.V."/>
        </authorList>
    </citation>
    <scope>NUCLEOTIDE SEQUENCE</scope>
    <source>
        <strain evidence="7">TFB9207</strain>
    </source>
</reference>
<evidence type="ECO:0000256" key="1">
    <source>
        <dbReference type="ARBA" id="ARBA00005446"/>
    </source>
</evidence>
<keyword evidence="8" id="KW-1185">Reference proteome</keyword>
<feature type="non-terminal residue" evidence="7">
    <location>
        <position position="160"/>
    </location>
</feature>
<evidence type="ECO:0000256" key="3">
    <source>
        <dbReference type="ARBA" id="ARBA00023235"/>
    </source>
</evidence>
<accession>A0AA38UH68</accession>
<dbReference type="AlphaFoldDB" id="A0AA38UH68"/>
<evidence type="ECO:0000256" key="2">
    <source>
        <dbReference type="ARBA" id="ARBA00023125"/>
    </source>
</evidence>
<dbReference type="GO" id="GO:0016787">
    <property type="term" value="F:hydrolase activity"/>
    <property type="evidence" value="ECO:0007669"/>
    <property type="project" value="UniProtKB-KW"/>
</dbReference>
<dbReference type="GO" id="GO:0000724">
    <property type="term" value="P:double-strand break repair via homologous recombination"/>
    <property type="evidence" value="ECO:0007669"/>
    <property type="project" value="TreeGrafter"/>
</dbReference>
<keyword evidence="7" id="KW-0378">Hydrolase</keyword>
<dbReference type="EC" id="5.6.2.4" evidence="5"/>
<keyword evidence="3" id="KW-0413">Isomerase</keyword>
<dbReference type="GO" id="GO:0005694">
    <property type="term" value="C:chromosome"/>
    <property type="evidence" value="ECO:0007669"/>
    <property type="project" value="TreeGrafter"/>
</dbReference>
<dbReference type="Gene3D" id="3.40.50.300">
    <property type="entry name" value="P-loop containing nucleotide triphosphate hydrolases"/>
    <property type="match status" value="1"/>
</dbReference>
<dbReference type="Pfam" id="PF00271">
    <property type="entry name" value="Helicase_C"/>
    <property type="match status" value="1"/>
</dbReference>
<evidence type="ECO:0000313" key="8">
    <source>
        <dbReference type="Proteomes" id="UP001163846"/>
    </source>
</evidence>
<feature type="non-terminal residue" evidence="7">
    <location>
        <position position="1"/>
    </location>
</feature>
<dbReference type="InterPro" id="IPR027417">
    <property type="entry name" value="P-loop_NTPase"/>
</dbReference>
<proteinExistence type="inferred from homology"/>
<dbReference type="SUPFAM" id="SSF52540">
    <property type="entry name" value="P-loop containing nucleoside triphosphate hydrolases"/>
    <property type="match status" value="1"/>
</dbReference>
<dbReference type="PROSITE" id="PS51194">
    <property type="entry name" value="HELICASE_CTER"/>
    <property type="match status" value="1"/>
</dbReference>
<dbReference type="GO" id="GO:0009378">
    <property type="term" value="F:four-way junction helicase activity"/>
    <property type="evidence" value="ECO:0007669"/>
    <property type="project" value="TreeGrafter"/>
</dbReference>
<dbReference type="PANTHER" id="PTHR13710">
    <property type="entry name" value="DNA HELICASE RECQ FAMILY MEMBER"/>
    <property type="match status" value="1"/>
</dbReference>
<dbReference type="GO" id="GO:0005737">
    <property type="term" value="C:cytoplasm"/>
    <property type="evidence" value="ECO:0007669"/>
    <property type="project" value="TreeGrafter"/>
</dbReference>
<dbReference type="GO" id="GO:0003677">
    <property type="term" value="F:DNA binding"/>
    <property type="evidence" value="ECO:0007669"/>
    <property type="project" value="UniProtKB-KW"/>
</dbReference>
<comment type="catalytic activity">
    <reaction evidence="4">
        <text>Couples ATP hydrolysis with the unwinding of duplex DNA by translocating in the 3'-5' direction.</text>
        <dbReference type="EC" id="5.6.2.4"/>
    </reaction>
</comment>
<comment type="similarity">
    <text evidence="1">Belongs to the helicase family. RecQ subfamily.</text>
</comment>
<dbReference type="GO" id="GO:0043138">
    <property type="term" value="F:3'-5' DNA helicase activity"/>
    <property type="evidence" value="ECO:0007669"/>
    <property type="project" value="UniProtKB-EC"/>
</dbReference>
<evidence type="ECO:0000259" key="6">
    <source>
        <dbReference type="PROSITE" id="PS51194"/>
    </source>
</evidence>
<feature type="domain" description="Helicase C-terminal" evidence="6">
    <location>
        <begin position="58"/>
        <end position="160"/>
    </location>
</feature>
<keyword evidence="2" id="KW-0238">DNA-binding</keyword>
<evidence type="ECO:0000256" key="4">
    <source>
        <dbReference type="ARBA" id="ARBA00034617"/>
    </source>
</evidence>
<protein>
    <recommendedName>
        <fullName evidence="5">DNA 3'-5' helicase</fullName>
        <ecNumber evidence="5">5.6.2.4</ecNumber>
    </recommendedName>
</protein>
<dbReference type="PANTHER" id="PTHR13710:SF105">
    <property type="entry name" value="ATP-DEPENDENT DNA HELICASE Q1"/>
    <property type="match status" value="1"/>
</dbReference>
<dbReference type="InterPro" id="IPR001650">
    <property type="entry name" value="Helicase_C-like"/>
</dbReference>
<dbReference type="Proteomes" id="UP001163846">
    <property type="component" value="Unassembled WGS sequence"/>
</dbReference>